<protein>
    <submittedName>
        <fullName evidence="2">Uncharacterized protein</fullName>
    </submittedName>
</protein>
<dbReference type="EMBL" id="LSRX01001154">
    <property type="protein sequence ID" value="OLP82936.1"/>
    <property type="molecule type" value="Genomic_DNA"/>
</dbReference>
<evidence type="ECO:0000313" key="3">
    <source>
        <dbReference type="Proteomes" id="UP000186817"/>
    </source>
</evidence>
<keyword evidence="1" id="KW-0812">Transmembrane</keyword>
<dbReference type="OrthoDB" id="434906at2759"/>
<feature type="transmembrane region" description="Helical" evidence="1">
    <location>
        <begin position="12"/>
        <end position="34"/>
    </location>
</feature>
<comment type="caution">
    <text evidence="2">The sequence shown here is derived from an EMBL/GenBank/DDBJ whole genome shotgun (WGS) entry which is preliminary data.</text>
</comment>
<dbReference type="Proteomes" id="UP000186817">
    <property type="component" value="Unassembled WGS sequence"/>
</dbReference>
<name>A0A1Q9CJ48_SYMMI</name>
<organism evidence="2 3">
    <name type="scientific">Symbiodinium microadriaticum</name>
    <name type="common">Dinoflagellate</name>
    <name type="synonym">Zooxanthella microadriatica</name>
    <dbReference type="NCBI Taxonomy" id="2951"/>
    <lineage>
        <taxon>Eukaryota</taxon>
        <taxon>Sar</taxon>
        <taxon>Alveolata</taxon>
        <taxon>Dinophyceae</taxon>
        <taxon>Suessiales</taxon>
        <taxon>Symbiodiniaceae</taxon>
        <taxon>Symbiodinium</taxon>
    </lineage>
</organism>
<feature type="transmembrane region" description="Helical" evidence="1">
    <location>
        <begin position="61"/>
        <end position="84"/>
    </location>
</feature>
<reference evidence="2 3" key="1">
    <citation type="submission" date="2016-02" db="EMBL/GenBank/DDBJ databases">
        <title>Genome analysis of coral dinoflagellate symbionts highlights evolutionary adaptations to a symbiotic lifestyle.</title>
        <authorList>
            <person name="Aranda M."/>
            <person name="Li Y."/>
            <person name="Liew Y.J."/>
            <person name="Baumgarten S."/>
            <person name="Simakov O."/>
            <person name="Wilson M."/>
            <person name="Piel J."/>
            <person name="Ashoor H."/>
            <person name="Bougouffa S."/>
            <person name="Bajic V.B."/>
            <person name="Ryu T."/>
            <person name="Ravasi T."/>
            <person name="Bayer T."/>
            <person name="Micklem G."/>
            <person name="Kim H."/>
            <person name="Bhak J."/>
            <person name="Lajeunesse T.C."/>
            <person name="Voolstra C.R."/>
        </authorList>
    </citation>
    <scope>NUCLEOTIDE SEQUENCE [LARGE SCALE GENOMIC DNA]</scope>
    <source>
        <strain evidence="2 3">CCMP2467</strain>
    </source>
</reference>
<sequence>MVVLALIKGGWLAVVVGTNVFLADFTAAFGKYLVVFRVRPESEGGELCWDFLPAGPRSQRIAEVLTCIALCFALGVGSWTYVVLSRREPLQRHVAYLMQAYKTECSVFEVERLVRKMLLTLVVAVLPAPRC</sequence>
<dbReference type="AlphaFoldDB" id="A0A1Q9CJ48"/>
<keyword evidence="1" id="KW-1133">Transmembrane helix</keyword>
<proteinExistence type="predicted"/>
<keyword evidence="3" id="KW-1185">Reference proteome</keyword>
<evidence type="ECO:0000256" key="1">
    <source>
        <dbReference type="SAM" id="Phobius"/>
    </source>
</evidence>
<evidence type="ECO:0000313" key="2">
    <source>
        <dbReference type="EMBL" id="OLP82936.1"/>
    </source>
</evidence>
<accession>A0A1Q9CJ48</accession>
<gene>
    <name evidence="2" type="ORF">AK812_SmicGene36361</name>
</gene>
<keyword evidence="1" id="KW-0472">Membrane</keyword>